<dbReference type="InterPro" id="IPR016032">
    <property type="entry name" value="Sig_transdc_resp-reg_C-effctor"/>
</dbReference>
<keyword evidence="1" id="KW-0812">Transmembrane</keyword>
<dbReference type="SMART" id="SM00421">
    <property type="entry name" value="HTH_LUXR"/>
    <property type="match status" value="1"/>
</dbReference>
<dbReference type="SUPFAM" id="SSF46894">
    <property type="entry name" value="C-terminal effector domain of the bipartite response regulators"/>
    <property type="match status" value="1"/>
</dbReference>
<feature type="transmembrane region" description="Helical" evidence="1">
    <location>
        <begin position="76"/>
        <end position="97"/>
    </location>
</feature>
<evidence type="ECO:0000259" key="2">
    <source>
        <dbReference type="SMART" id="SM00421"/>
    </source>
</evidence>
<dbReference type="Gene3D" id="1.10.10.10">
    <property type="entry name" value="Winged helix-like DNA-binding domain superfamily/Winged helix DNA-binding domain"/>
    <property type="match status" value="1"/>
</dbReference>
<keyword evidence="1" id="KW-1133">Transmembrane helix</keyword>
<feature type="transmembrane region" description="Helical" evidence="1">
    <location>
        <begin position="20"/>
        <end position="42"/>
    </location>
</feature>
<sequence>MGATEKVFPKIASQRQKAGYTVTFLSIFFYGVGFVLDLISYYSDQLWFLFFINLPVILVMLFSAVYLIYNKKIWSTILVVIYVLIIINLILSVLYRAINQVEISHHIMVDMLLGLVIVVTSAYTLKIIWTYLFSLILSAAYLFVTLYSQEVHLMGNIVLVPLIMVGTAFVTHSYIHLVRKAQKIAIETEDEANKLYELMKQDRQRINNALEQLSVQVAKSDIQISDNIKQIVQTLDYELPEVVLEYTEKITSDENLFFNRLLKINPNLSSNELKLCYMLVNNMSSKEIANATSRTPNSVKVFRSRLRKKLDLEPEINLVSFLKKVEIGD</sequence>
<feature type="transmembrane region" description="Helical" evidence="1">
    <location>
        <begin position="153"/>
        <end position="175"/>
    </location>
</feature>
<protein>
    <recommendedName>
        <fullName evidence="2">HTH luxR-type domain-containing protein</fullName>
    </recommendedName>
</protein>
<dbReference type="RefSeq" id="WP_158865191.1">
    <property type="nucleotide sequence ID" value="NZ_CP046401.1"/>
</dbReference>
<evidence type="ECO:0000256" key="1">
    <source>
        <dbReference type="SAM" id="Phobius"/>
    </source>
</evidence>
<dbReference type="KEGG" id="mcos:GM418_08795"/>
<dbReference type="EMBL" id="CP046401">
    <property type="protein sequence ID" value="QGY43752.1"/>
    <property type="molecule type" value="Genomic_DNA"/>
</dbReference>
<feature type="transmembrane region" description="Helical" evidence="1">
    <location>
        <begin position="128"/>
        <end position="147"/>
    </location>
</feature>
<name>A0A6I6JUB9_9BACT</name>
<keyword evidence="4" id="KW-1185">Reference proteome</keyword>
<dbReference type="GO" id="GO:0003677">
    <property type="term" value="F:DNA binding"/>
    <property type="evidence" value="ECO:0007669"/>
    <property type="project" value="InterPro"/>
</dbReference>
<accession>A0A6I6JUB9</accession>
<feature type="domain" description="HTH luxR-type" evidence="2">
    <location>
        <begin position="265"/>
        <end position="322"/>
    </location>
</feature>
<dbReference type="AlphaFoldDB" id="A0A6I6JUB9"/>
<feature type="transmembrane region" description="Helical" evidence="1">
    <location>
        <begin position="103"/>
        <end position="123"/>
    </location>
</feature>
<reference evidence="3 4" key="1">
    <citation type="submission" date="2019-11" db="EMBL/GenBank/DDBJ databases">
        <authorList>
            <person name="Zheng R.K."/>
            <person name="Sun C.M."/>
        </authorList>
    </citation>
    <scope>NUCLEOTIDE SEQUENCE [LARGE SCALE GENOMIC DNA]</scope>
    <source>
        <strain evidence="3 4">WC007</strain>
    </source>
</reference>
<feature type="transmembrane region" description="Helical" evidence="1">
    <location>
        <begin position="48"/>
        <end position="69"/>
    </location>
</feature>
<dbReference type="GO" id="GO:0006355">
    <property type="term" value="P:regulation of DNA-templated transcription"/>
    <property type="evidence" value="ECO:0007669"/>
    <property type="project" value="InterPro"/>
</dbReference>
<evidence type="ECO:0000313" key="3">
    <source>
        <dbReference type="EMBL" id="QGY43752.1"/>
    </source>
</evidence>
<evidence type="ECO:0000313" key="4">
    <source>
        <dbReference type="Proteomes" id="UP000428260"/>
    </source>
</evidence>
<keyword evidence="1" id="KW-0472">Membrane</keyword>
<organism evidence="3 4">
    <name type="scientific">Maribellus comscasis</name>
    <dbReference type="NCBI Taxonomy" id="2681766"/>
    <lineage>
        <taxon>Bacteria</taxon>
        <taxon>Pseudomonadati</taxon>
        <taxon>Bacteroidota</taxon>
        <taxon>Bacteroidia</taxon>
        <taxon>Marinilabiliales</taxon>
        <taxon>Prolixibacteraceae</taxon>
        <taxon>Maribellus</taxon>
    </lineage>
</organism>
<proteinExistence type="predicted"/>
<dbReference type="InterPro" id="IPR000792">
    <property type="entry name" value="Tscrpt_reg_LuxR_C"/>
</dbReference>
<dbReference type="InterPro" id="IPR036388">
    <property type="entry name" value="WH-like_DNA-bd_sf"/>
</dbReference>
<gene>
    <name evidence="3" type="ORF">GM418_08795</name>
</gene>
<dbReference type="Proteomes" id="UP000428260">
    <property type="component" value="Chromosome"/>
</dbReference>